<protein>
    <submittedName>
        <fullName evidence="2">Uncharacterized protein</fullName>
    </submittedName>
</protein>
<dbReference type="Proteomes" id="UP001642520">
    <property type="component" value="Unassembled WGS sequence"/>
</dbReference>
<name>A0ABP1NKT2_XYLVO</name>
<proteinExistence type="predicted"/>
<feature type="region of interest" description="Disordered" evidence="1">
    <location>
        <begin position="415"/>
        <end position="440"/>
    </location>
</feature>
<dbReference type="EMBL" id="CAXAJV020001290">
    <property type="protein sequence ID" value="CAL7940673.1"/>
    <property type="molecule type" value="Genomic_DNA"/>
</dbReference>
<evidence type="ECO:0000313" key="3">
    <source>
        <dbReference type="Proteomes" id="UP001642520"/>
    </source>
</evidence>
<sequence>MNTNKCVFSNQNISQSNVQQKFYQWKLKWINEVHAHANPSNEEMREVQHQVKPDVPTLANFLQAIGFKLLLFGNHNDSLIQRNDEENTESKLEQGTVKITIECDVSNMKAILELEGITCQCPKSDHVKDASFWSVNGTGPSGSAANIVQKIEETGSNLLPRLSKDVTEVSQDVSHKLFDTIMCEPKFLNTENKVTRSYTQPEIHLCTNSTDSKHVPETQRFRTNSDSCINCTASSIPTSRSVLQRQKVWDIGTEIVNSDSEPRLSPPKPTSSPAAIAELCTSLGHISLGSETENPKSPTEYILKAQQNLEKALKVLLVKKSMTINDISPIQDNDGVPTRSTPANTIPATAISPYKTTVSNVKPLTYIKPLTKLNHLMPEQQLQTKATSPNIIQTPKARRCIESIQTKSVTRMKVKPNNSKSQIRRGSFYIPTPTKPSDMEQKSAENKKYNTNKLNVALDSNTSYGNLVGPRKFAFSEQQINASSKPEPLNTTITRTSMIKPPTKISKAIPVKIKSTQSPKISTKLKASISKE</sequence>
<organism evidence="2 3">
    <name type="scientific">Xylocopa violacea</name>
    <name type="common">Violet carpenter bee</name>
    <name type="synonym">Apis violacea</name>
    <dbReference type="NCBI Taxonomy" id="135666"/>
    <lineage>
        <taxon>Eukaryota</taxon>
        <taxon>Metazoa</taxon>
        <taxon>Ecdysozoa</taxon>
        <taxon>Arthropoda</taxon>
        <taxon>Hexapoda</taxon>
        <taxon>Insecta</taxon>
        <taxon>Pterygota</taxon>
        <taxon>Neoptera</taxon>
        <taxon>Endopterygota</taxon>
        <taxon>Hymenoptera</taxon>
        <taxon>Apocrita</taxon>
        <taxon>Aculeata</taxon>
        <taxon>Apoidea</taxon>
        <taxon>Anthophila</taxon>
        <taxon>Apidae</taxon>
        <taxon>Xylocopa</taxon>
        <taxon>Xylocopa</taxon>
    </lineage>
</organism>
<comment type="caution">
    <text evidence="2">The sequence shown here is derived from an EMBL/GenBank/DDBJ whole genome shotgun (WGS) entry which is preliminary data.</text>
</comment>
<keyword evidence="3" id="KW-1185">Reference proteome</keyword>
<reference evidence="2 3" key="1">
    <citation type="submission" date="2024-08" db="EMBL/GenBank/DDBJ databases">
        <authorList>
            <person name="Will J Nash"/>
            <person name="Angela Man"/>
            <person name="Seanna McTaggart"/>
            <person name="Kendall Baker"/>
            <person name="Tom Barker"/>
            <person name="Leah Catchpole"/>
            <person name="Alex Durrant"/>
            <person name="Karim Gharbi"/>
            <person name="Naomi Irish"/>
            <person name="Gemy Kaithakottil"/>
            <person name="Debby Ku"/>
            <person name="Aaliyah Providence"/>
            <person name="Felix Shaw"/>
            <person name="David Swarbreck"/>
            <person name="Chris Watkins"/>
            <person name="Ann M. McCartney"/>
            <person name="Giulio Formenti"/>
            <person name="Alice Mouton"/>
            <person name="Noel Vella"/>
            <person name="Bjorn M von Reumont"/>
            <person name="Adriana Vella"/>
            <person name="Wilfried Haerty"/>
        </authorList>
    </citation>
    <scope>NUCLEOTIDE SEQUENCE [LARGE SCALE GENOMIC DNA]</scope>
</reference>
<accession>A0ABP1NKT2</accession>
<evidence type="ECO:0000256" key="1">
    <source>
        <dbReference type="SAM" id="MobiDB-lite"/>
    </source>
</evidence>
<gene>
    <name evidence="2" type="ORF">XYLVIOL_LOCUS4603</name>
</gene>
<evidence type="ECO:0000313" key="2">
    <source>
        <dbReference type="EMBL" id="CAL7940673.1"/>
    </source>
</evidence>